<feature type="compositionally biased region" description="Basic and acidic residues" evidence="1">
    <location>
        <begin position="585"/>
        <end position="599"/>
    </location>
</feature>
<proteinExistence type="predicted"/>
<feature type="compositionally biased region" description="Polar residues" evidence="1">
    <location>
        <begin position="791"/>
        <end position="801"/>
    </location>
</feature>
<feature type="compositionally biased region" description="Basic and acidic residues" evidence="1">
    <location>
        <begin position="42"/>
        <end position="56"/>
    </location>
</feature>
<feature type="compositionally biased region" description="Polar residues" evidence="1">
    <location>
        <begin position="197"/>
        <end position="213"/>
    </location>
</feature>
<feature type="region of interest" description="Disordered" evidence="1">
    <location>
        <begin position="1"/>
        <end position="213"/>
    </location>
</feature>
<accession>A0A817UBH3</accession>
<feature type="compositionally biased region" description="Polar residues" evidence="1">
    <location>
        <begin position="505"/>
        <end position="523"/>
    </location>
</feature>
<dbReference type="AlphaFoldDB" id="A0A817UBH3"/>
<sequence>MASVSDEIPSMKKNEVKSSPAANKASVESGKLKSVKTKSSTKKTEEKIEQVEEKQKQPSTSAPTESNNSLSTKSDVEEGSTFNPSKEIKEENHDSKIQEPKSHDNKPQEQENHDVKPQEQENHDVKPQEQENHDVKPQEQENHDVKPQEQENHDIKPQEQENHDSKPQEQEKPVQKARSVNFASTAAVDTDAPKLRPSNSFNTRSSYSPSKPSRQAIDFIDTLVESYRLETSNSTLPIQETKYVPKTSRSRINPNWREHRTRRLMNRLEELSLWDREEELKASQAQALREQKWEQILDRQRNHDLCLSLMRQRHESEMESAIKLDPGVTGINDENTSATIANAVNLSIALNGFTNDVPPTPQSLKRRVRQDEEKTVEFKTPIGRYRQFEKNMTNKLDKINQKLKPDREIMNAYNPNSISLSSASVPLFSETYSALLSVPDTYSSNKYNQYHYGVASYLHQPYHASSPDFETRLRSYSNRDVRVPLKEQANDYRDYDDDKADEYNRSNLIDNSHYTKYRSNPIDNESHKKYRSNSTDDGYYSKHRSNRIDEDYDSKYLSSPIDEEYTLKYRSNPIDEDYSPKHRSKLVDDEYEPKHRSKLVDDEYEPKYRSKLADDDYNLKCRTKLADDDYNPKYRSKHVDEEYNHKYRSTPIDDDDEDYYPKYRTKPIDDNYYTKYRSTLASKLDYSPPRRTTSLVSATASALYDPSTIPTTPREYSLIHSRPPASKSIHLRSLNDDLNAITRFSTETSKKILQTIGDSTNDSSIKSLSSTIAPKKYASIRTQDSDDENIDYNSSRNYSSKTTHKPTEIISLSSTR</sequence>
<reference evidence="2" key="1">
    <citation type="submission" date="2021-02" db="EMBL/GenBank/DDBJ databases">
        <authorList>
            <person name="Nowell W R."/>
        </authorList>
    </citation>
    <scope>NUCLEOTIDE SEQUENCE</scope>
</reference>
<protein>
    <submittedName>
        <fullName evidence="2">Uncharacterized protein</fullName>
    </submittedName>
</protein>
<name>A0A817UBH3_9BILA</name>
<evidence type="ECO:0000256" key="1">
    <source>
        <dbReference type="SAM" id="MobiDB-lite"/>
    </source>
</evidence>
<comment type="caution">
    <text evidence="2">The sequence shown here is derived from an EMBL/GenBank/DDBJ whole genome shotgun (WGS) entry which is preliminary data.</text>
</comment>
<dbReference type="Proteomes" id="UP000663862">
    <property type="component" value="Unassembled WGS sequence"/>
</dbReference>
<dbReference type="Proteomes" id="UP000663869">
    <property type="component" value="Unassembled WGS sequence"/>
</dbReference>
<feature type="compositionally biased region" description="Polar residues" evidence="1">
    <location>
        <begin position="58"/>
        <end position="73"/>
    </location>
</feature>
<evidence type="ECO:0000313" key="4">
    <source>
        <dbReference type="Proteomes" id="UP000663869"/>
    </source>
</evidence>
<feature type="region of interest" description="Disordered" evidence="1">
    <location>
        <begin position="572"/>
        <end position="599"/>
    </location>
</feature>
<feature type="compositionally biased region" description="Basic and acidic residues" evidence="1">
    <location>
        <begin position="86"/>
        <end position="174"/>
    </location>
</feature>
<dbReference type="EMBL" id="CAJOBQ010000105">
    <property type="protein sequence ID" value="CAF4257858.1"/>
    <property type="molecule type" value="Genomic_DNA"/>
</dbReference>
<feature type="region of interest" description="Disordered" evidence="1">
    <location>
        <begin position="481"/>
        <end position="544"/>
    </location>
</feature>
<gene>
    <name evidence="2" type="ORF">FME351_LOCUS1948</name>
    <name evidence="3" type="ORF">TSG867_LOCUS3507</name>
</gene>
<dbReference type="EMBL" id="CAJNYU010000059">
    <property type="protein sequence ID" value="CAF3326343.1"/>
    <property type="molecule type" value="Genomic_DNA"/>
</dbReference>
<organism evidence="2 4">
    <name type="scientific">Rotaria socialis</name>
    <dbReference type="NCBI Taxonomy" id="392032"/>
    <lineage>
        <taxon>Eukaryota</taxon>
        <taxon>Metazoa</taxon>
        <taxon>Spiralia</taxon>
        <taxon>Gnathifera</taxon>
        <taxon>Rotifera</taxon>
        <taxon>Eurotatoria</taxon>
        <taxon>Bdelloidea</taxon>
        <taxon>Philodinida</taxon>
        <taxon>Philodinidae</taxon>
        <taxon>Rotaria</taxon>
    </lineage>
</organism>
<feature type="region of interest" description="Disordered" evidence="1">
    <location>
        <begin position="779"/>
        <end position="816"/>
    </location>
</feature>
<feature type="compositionally biased region" description="Basic and acidic residues" evidence="1">
    <location>
        <begin position="481"/>
        <end position="493"/>
    </location>
</feature>
<evidence type="ECO:0000313" key="2">
    <source>
        <dbReference type="EMBL" id="CAF3326343.1"/>
    </source>
</evidence>
<evidence type="ECO:0000313" key="3">
    <source>
        <dbReference type="EMBL" id="CAF4257858.1"/>
    </source>
</evidence>